<evidence type="ECO:0000313" key="2">
    <source>
        <dbReference type="Proteomes" id="UP000469421"/>
    </source>
</evidence>
<reference evidence="1 2" key="1">
    <citation type="submission" date="2019-10" db="EMBL/GenBank/DDBJ databases">
        <title>Alcanivorax sp.PA15-N-34 draft genome sequence.</title>
        <authorList>
            <person name="Liao X."/>
            <person name="Shao Z."/>
        </authorList>
    </citation>
    <scope>NUCLEOTIDE SEQUENCE [LARGE SCALE GENOMIC DNA]</scope>
    <source>
        <strain evidence="1 2">PA15-N-34</strain>
    </source>
</reference>
<name>A0A6N7M0E2_9GAMM</name>
<proteinExistence type="predicted"/>
<accession>A0A6N7M0E2</accession>
<comment type="caution">
    <text evidence="1">The sequence shown here is derived from an EMBL/GenBank/DDBJ whole genome shotgun (WGS) entry which is preliminary data.</text>
</comment>
<keyword evidence="2" id="KW-1185">Reference proteome</keyword>
<dbReference type="RefSeq" id="WP_153502396.1">
    <property type="nucleotide sequence ID" value="NZ_WIRE01000003.1"/>
</dbReference>
<dbReference type="EMBL" id="WIRE01000003">
    <property type="protein sequence ID" value="MQX54845.1"/>
    <property type="molecule type" value="Genomic_DNA"/>
</dbReference>
<dbReference type="Proteomes" id="UP000469421">
    <property type="component" value="Unassembled WGS sequence"/>
</dbReference>
<sequence length="137" mass="14682">MLALRACIVAASVGVLTGCASKYHAWDGVKGYQDETLESGRVKVSYTAEKFTGWDRLDGYLNRRCMELAQSTTQHVVVEKVEHTYTYAVAQSEVSVGAPVRVGGGSMDTGIVAPTASHHDVLFKWKLASGICSAAAQ</sequence>
<dbReference type="AlphaFoldDB" id="A0A6N7M0E2"/>
<protein>
    <recommendedName>
        <fullName evidence="3">Lipoprotein</fullName>
    </recommendedName>
</protein>
<evidence type="ECO:0000313" key="1">
    <source>
        <dbReference type="EMBL" id="MQX54845.1"/>
    </source>
</evidence>
<evidence type="ECO:0008006" key="3">
    <source>
        <dbReference type="Google" id="ProtNLM"/>
    </source>
</evidence>
<gene>
    <name evidence="1" type="ORF">GFN93_16490</name>
</gene>
<organism evidence="1 2">
    <name type="scientific">Alcanivorax sediminis</name>
    <dbReference type="NCBI Taxonomy" id="2663008"/>
    <lineage>
        <taxon>Bacteria</taxon>
        <taxon>Pseudomonadati</taxon>
        <taxon>Pseudomonadota</taxon>
        <taxon>Gammaproteobacteria</taxon>
        <taxon>Oceanospirillales</taxon>
        <taxon>Alcanivoracaceae</taxon>
        <taxon>Alcanivorax</taxon>
    </lineage>
</organism>
<dbReference type="PROSITE" id="PS51257">
    <property type="entry name" value="PROKAR_LIPOPROTEIN"/>
    <property type="match status" value="1"/>
</dbReference>